<reference evidence="3 4" key="1">
    <citation type="submission" date="2018-11" db="EMBL/GenBank/DDBJ databases">
        <title>Trebonia kvetii gen.nov., sp.nov., a novel acidophilic actinobacterium, and proposal of the new actinobacterial family Treboniaceae fam. nov.</title>
        <authorList>
            <person name="Rapoport D."/>
            <person name="Sagova-Mareckova M."/>
            <person name="Sedlacek I."/>
            <person name="Provaznik J."/>
            <person name="Kralova S."/>
            <person name="Pavlinic D."/>
            <person name="Benes V."/>
            <person name="Kopecky J."/>
        </authorList>
    </citation>
    <scope>NUCLEOTIDE SEQUENCE [LARGE SCALE GENOMIC DNA]</scope>
    <source>
        <strain evidence="3 4">15Tr583</strain>
    </source>
</reference>
<dbReference type="SUPFAM" id="SSF51445">
    <property type="entry name" value="(Trans)glycosidases"/>
    <property type="match status" value="1"/>
</dbReference>
<dbReference type="PANTHER" id="PTHR42715">
    <property type="entry name" value="BETA-GLUCOSIDASE"/>
    <property type="match status" value="1"/>
</dbReference>
<dbReference type="InterPro" id="IPR036881">
    <property type="entry name" value="Glyco_hydro_3_C_sf"/>
</dbReference>
<accession>A0A6P2BT97</accession>
<dbReference type="GO" id="GO:0004553">
    <property type="term" value="F:hydrolase activity, hydrolyzing O-glycosyl compounds"/>
    <property type="evidence" value="ECO:0007669"/>
    <property type="project" value="InterPro"/>
</dbReference>
<dbReference type="Gene3D" id="3.40.50.1700">
    <property type="entry name" value="Glycoside hydrolase family 3 C-terminal domain"/>
    <property type="match status" value="1"/>
</dbReference>
<dbReference type="Proteomes" id="UP000460272">
    <property type="component" value="Unassembled WGS sequence"/>
</dbReference>
<dbReference type="PANTHER" id="PTHR42715:SF10">
    <property type="entry name" value="BETA-GLUCOSIDASE"/>
    <property type="match status" value="1"/>
</dbReference>
<dbReference type="EMBL" id="RPFW01000005">
    <property type="protein sequence ID" value="TVZ02339.1"/>
    <property type="molecule type" value="Genomic_DNA"/>
</dbReference>
<sequence>MPEPEHPDGLPQEPARVPRLRRVRLRRGAFDRPSLNAGLDQELNRPNFYSPTNLQAALTAGTITEAQIDEAAFRVARAAIAVGLFDHPMPATPAANSSTAAHLALAKQMAEEGSVLLQNNGSALPLTGKGLKIGHRADRVRHGHQRSQREDRLQLKRRTVGGLLE</sequence>
<dbReference type="GO" id="GO:0005975">
    <property type="term" value="P:carbohydrate metabolic process"/>
    <property type="evidence" value="ECO:0007669"/>
    <property type="project" value="InterPro"/>
</dbReference>
<keyword evidence="4" id="KW-1185">Reference proteome</keyword>
<keyword evidence="2" id="KW-0378">Hydrolase</keyword>
<evidence type="ECO:0000256" key="2">
    <source>
        <dbReference type="ARBA" id="ARBA00022801"/>
    </source>
</evidence>
<comment type="similarity">
    <text evidence="1">Belongs to the glycosyl hydrolase 3 family.</text>
</comment>
<proteinExistence type="inferred from homology"/>
<gene>
    <name evidence="3" type="ORF">EAS64_26380</name>
</gene>
<dbReference type="InterPro" id="IPR036962">
    <property type="entry name" value="Glyco_hydro_3_N_sf"/>
</dbReference>
<dbReference type="AlphaFoldDB" id="A0A6P2BT97"/>
<name>A0A6P2BT97_9ACTN</name>
<dbReference type="InterPro" id="IPR017853">
    <property type="entry name" value="GH"/>
</dbReference>
<dbReference type="InterPro" id="IPR050288">
    <property type="entry name" value="Cellulose_deg_GH3"/>
</dbReference>
<evidence type="ECO:0000256" key="1">
    <source>
        <dbReference type="ARBA" id="ARBA00005336"/>
    </source>
</evidence>
<organism evidence="3 4">
    <name type="scientific">Trebonia kvetii</name>
    <dbReference type="NCBI Taxonomy" id="2480626"/>
    <lineage>
        <taxon>Bacteria</taxon>
        <taxon>Bacillati</taxon>
        <taxon>Actinomycetota</taxon>
        <taxon>Actinomycetes</taxon>
        <taxon>Streptosporangiales</taxon>
        <taxon>Treboniaceae</taxon>
        <taxon>Trebonia</taxon>
    </lineage>
</organism>
<evidence type="ECO:0000313" key="3">
    <source>
        <dbReference type="EMBL" id="TVZ02339.1"/>
    </source>
</evidence>
<protein>
    <submittedName>
        <fullName evidence="3">Uncharacterized protein</fullName>
    </submittedName>
</protein>
<dbReference type="Gene3D" id="3.20.20.300">
    <property type="entry name" value="Glycoside hydrolase, family 3, N-terminal domain"/>
    <property type="match status" value="1"/>
</dbReference>
<comment type="caution">
    <text evidence="3">The sequence shown here is derived from an EMBL/GenBank/DDBJ whole genome shotgun (WGS) entry which is preliminary data.</text>
</comment>
<evidence type="ECO:0000313" key="4">
    <source>
        <dbReference type="Proteomes" id="UP000460272"/>
    </source>
</evidence>